<proteinExistence type="predicted"/>
<organism evidence="1 2">
    <name type="scientific">Spirodela intermedia</name>
    <name type="common">Intermediate duckweed</name>
    <dbReference type="NCBI Taxonomy" id="51605"/>
    <lineage>
        <taxon>Eukaryota</taxon>
        <taxon>Viridiplantae</taxon>
        <taxon>Streptophyta</taxon>
        <taxon>Embryophyta</taxon>
        <taxon>Tracheophyta</taxon>
        <taxon>Spermatophyta</taxon>
        <taxon>Magnoliopsida</taxon>
        <taxon>Liliopsida</taxon>
        <taxon>Araceae</taxon>
        <taxon>Lemnoideae</taxon>
        <taxon>Spirodela</taxon>
    </lineage>
</organism>
<protein>
    <submittedName>
        <fullName evidence="1">Uncharacterized protein</fullName>
    </submittedName>
</protein>
<name>A0A7I8JXH9_SPIIN</name>
<keyword evidence="2" id="KW-1185">Reference proteome</keyword>
<evidence type="ECO:0000313" key="1">
    <source>
        <dbReference type="EMBL" id="CAA7388496.1"/>
    </source>
</evidence>
<accession>A0A7I8JXH9</accession>
<dbReference type="AlphaFoldDB" id="A0A7I8JXH9"/>
<reference evidence="1" key="1">
    <citation type="submission" date="2020-02" db="EMBL/GenBank/DDBJ databases">
        <authorList>
            <person name="Scholz U."/>
            <person name="Mascher M."/>
            <person name="Fiebig A."/>
        </authorList>
    </citation>
    <scope>NUCLEOTIDE SEQUENCE</scope>
</reference>
<sequence length="50" mass="5775">MSPYLLQIKLKKLKTSSLKIAYRKSFNLVQLTPKPLDPSLAKRLPPHSRE</sequence>
<evidence type="ECO:0000313" key="2">
    <source>
        <dbReference type="Proteomes" id="UP000663760"/>
    </source>
</evidence>
<gene>
    <name evidence="1" type="ORF">SI8410_01000705</name>
</gene>
<dbReference type="Proteomes" id="UP000663760">
    <property type="component" value="Chromosome 1"/>
</dbReference>
<dbReference type="EMBL" id="LR746264">
    <property type="protein sequence ID" value="CAA7388496.1"/>
    <property type="molecule type" value="Genomic_DNA"/>
</dbReference>